<feature type="domain" description="Amine oxidase" evidence="4">
    <location>
        <begin position="31"/>
        <end position="455"/>
    </location>
</feature>
<accession>A0ABX1SJC8</accession>
<keyword evidence="6" id="KW-1185">Reference proteome</keyword>
<dbReference type="Gene3D" id="3.50.50.60">
    <property type="entry name" value="FAD/NAD(P)-binding domain"/>
    <property type="match status" value="1"/>
</dbReference>
<gene>
    <name evidence="5" type="ORF">HF526_24705</name>
</gene>
<dbReference type="PRINTS" id="PR00757">
    <property type="entry name" value="AMINEOXDASEF"/>
</dbReference>
<organism evidence="5 6">
    <name type="scientific">Pseudonocardia acidicola</name>
    <dbReference type="NCBI Taxonomy" id="2724939"/>
    <lineage>
        <taxon>Bacteria</taxon>
        <taxon>Bacillati</taxon>
        <taxon>Actinomycetota</taxon>
        <taxon>Actinomycetes</taxon>
        <taxon>Pseudonocardiales</taxon>
        <taxon>Pseudonocardiaceae</taxon>
        <taxon>Pseudonocardia</taxon>
    </lineage>
</organism>
<dbReference type="InterPro" id="IPR036188">
    <property type="entry name" value="FAD/NAD-bd_sf"/>
</dbReference>
<feature type="region of interest" description="Disordered" evidence="3">
    <location>
        <begin position="460"/>
        <end position="481"/>
    </location>
</feature>
<dbReference type="SUPFAM" id="SSF51905">
    <property type="entry name" value="FAD/NAD(P)-binding domain"/>
    <property type="match status" value="1"/>
</dbReference>
<evidence type="ECO:0000313" key="5">
    <source>
        <dbReference type="EMBL" id="NMI00487.1"/>
    </source>
</evidence>
<dbReference type="NCBIfam" id="TIGR03467">
    <property type="entry name" value="HpnE"/>
    <property type="match status" value="1"/>
</dbReference>
<dbReference type="Proteomes" id="UP000820669">
    <property type="component" value="Unassembled WGS sequence"/>
</dbReference>
<proteinExistence type="predicted"/>
<comment type="caution">
    <text evidence="5">The sequence shown here is derived from an EMBL/GenBank/DDBJ whole genome shotgun (WGS) entry which is preliminary data.</text>
</comment>
<keyword evidence="2" id="KW-0560">Oxidoreductase</keyword>
<dbReference type="InterPro" id="IPR002937">
    <property type="entry name" value="Amino_oxidase"/>
</dbReference>
<dbReference type="InterPro" id="IPR001613">
    <property type="entry name" value="Flavin_amine_oxidase"/>
</dbReference>
<evidence type="ECO:0000313" key="6">
    <source>
        <dbReference type="Proteomes" id="UP000820669"/>
    </source>
</evidence>
<dbReference type="InterPro" id="IPR050464">
    <property type="entry name" value="Zeta_carotene_desat/Oxidored"/>
</dbReference>
<dbReference type="PANTHER" id="PTHR42923">
    <property type="entry name" value="PROTOPORPHYRINOGEN OXIDASE"/>
    <property type="match status" value="1"/>
</dbReference>
<dbReference type="EMBL" id="JAAXLA010000057">
    <property type="protein sequence ID" value="NMI00487.1"/>
    <property type="molecule type" value="Genomic_DNA"/>
</dbReference>
<reference evidence="5 6" key="1">
    <citation type="submission" date="2020-04" db="EMBL/GenBank/DDBJ databases">
        <authorList>
            <person name="Klaysubun C."/>
            <person name="Duangmal K."/>
            <person name="Lipun K."/>
        </authorList>
    </citation>
    <scope>NUCLEOTIDE SEQUENCE [LARGE SCALE GENOMIC DNA]</scope>
    <source>
        <strain evidence="5 6">K10HN5</strain>
    </source>
</reference>
<evidence type="ECO:0000256" key="1">
    <source>
        <dbReference type="ARBA" id="ARBA00001974"/>
    </source>
</evidence>
<sequence length="481" mass="50290">MAEGGRGGAGVVGTADVTATTRRVAVVGGGLAGITAALRCADAGCAVTLFEARPYLGGLTHSFRRGELQVDNGQHVFLRCCTSYRALLHRLGVADRVRLQPRLAIPVRSPGADRAVWLRRRHPLPAPAHLAGALLRYRPLSPGERARFARAALALRRVDPAAPATDRRSFGDWLREHGQSDRAVAALWDLFGVATLNAPADGASLALAATVFQLGLLTDPAAADIGWSRVPLRRLHGDPARICLAAAGAEVRTATAARGIEPRDGGWRVITDAGATVVDQVVLAVPPGPAERLLPAGSVEQAPGWSRRLGSVPIVNVHVVLDRPVLDVPFVAGIGTPVQWVFDRTGPSGSAEGQYLAVSLSAADELVGVPTAALRARLLPELAALLPGLRDATVRDFFVTRERHATFRPAPGSAALRPPGRTAARGLVLAGAWTATGWPATMEGAVRSGEAAAALLDRSAPDAHPSWSAHPPARSPTGVMP</sequence>
<dbReference type="InterPro" id="IPR017830">
    <property type="entry name" value="SQase_HpnE"/>
</dbReference>
<evidence type="ECO:0000256" key="2">
    <source>
        <dbReference type="ARBA" id="ARBA00023002"/>
    </source>
</evidence>
<protein>
    <submittedName>
        <fullName evidence="5">NAD(P)-binding protein</fullName>
    </submittedName>
</protein>
<comment type="cofactor">
    <cofactor evidence="1">
        <name>FAD</name>
        <dbReference type="ChEBI" id="CHEBI:57692"/>
    </cofactor>
</comment>
<evidence type="ECO:0000256" key="3">
    <source>
        <dbReference type="SAM" id="MobiDB-lite"/>
    </source>
</evidence>
<dbReference type="Pfam" id="PF01593">
    <property type="entry name" value="Amino_oxidase"/>
    <property type="match status" value="1"/>
</dbReference>
<name>A0ABX1SJC8_9PSEU</name>
<dbReference type="PANTHER" id="PTHR42923:SF47">
    <property type="entry name" value="BLR3003 PROTEIN"/>
    <property type="match status" value="1"/>
</dbReference>
<evidence type="ECO:0000259" key="4">
    <source>
        <dbReference type="Pfam" id="PF01593"/>
    </source>
</evidence>